<feature type="compositionally biased region" description="Polar residues" evidence="1">
    <location>
        <begin position="48"/>
        <end position="62"/>
    </location>
</feature>
<sequence>MNDAQKLQQALGVKNKEKQIQEMAGAVTRLVINEAIKEAKERAKVRDNTLTPTPGDSTPKNG</sequence>
<feature type="region of interest" description="Disordered" evidence="1">
    <location>
        <begin position="42"/>
        <end position="62"/>
    </location>
</feature>
<reference evidence="2" key="1">
    <citation type="submission" date="2020-05" db="EMBL/GenBank/DDBJ databases">
        <authorList>
            <person name="Chiriac C."/>
            <person name="Salcher M."/>
            <person name="Ghai R."/>
            <person name="Kavagutti S V."/>
        </authorList>
    </citation>
    <scope>NUCLEOTIDE SEQUENCE</scope>
</reference>
<organism evidence="2">
    <name type="scientific">uncultured Caudovirales phage</name>
    <dbReference type="NCBI Taxonomy" id="2100421"/>
    <lineage>
        <taxon>Viruses</taxon>
        <taxon>Duplodnaviria</taxon>
        <taxon>Heunggongvirae</taxon>
        <taxon>Uroviricota</taxon>
        <taxon>Caudoviricetes</taxon>
        <taxon>Peduoviridae</taxon>
        <taxon>Maltschvirus</taxon>
        <taxon>Maltschvirus maltsch</taxon>
    </lineage>
</organism>
<evidence type="ECO:0000256" key="1">
    <source>
        <dbReference type="SAM" id="MobiDB-lite"/>
    </source>
</evidence>
<protein>
    <submittedName>
        <fullName evidence="2">Uncharacterized protein</fullName>
    </submittedName>
</protein>
<evidence type="ECO:0000313" key="2">
    <source>
        <dbReference type="EMBL" id="CAB5218917.1"/>
    </source>
</evidence>
<proteinExistence type="predicted"/>
<accession>A0A6J7WME1</accession>
<dbReference type="EMBL" id="LR798271">
    <property type="protein sequence ID" value="CAB5218917.1"/>
    <property type="molecule type" value="Genomic_DNA"/>
</dbReference>
<gene>
    <name evidence="2" type="ORF">UFOVP229_10</name>
</gene>
<name>A0A6J7WME1_9CAUD</name>